<dbReference type="InterPro" id="IPR003339">
    <property type="entry name" value="ABC/ECF_trnsptr_transmembrane"/>
</dbReference>
<dbReference type="EMBL" id="CP024965">
    <property type="protein sequence ID" value="ATZ18551.1"/>
    <property type="molecule type" value="Genomic_DNA"/>
</dbReference>
<feature type="transmembrane region" description="Helical" evidence="5">
    <location>
        <begin position="24"/>
        <end position="57"/>
    </location>
</feature>
<gene>
    <name evidence="6" type="primary">cbiQ</name>
    <name evidence="6" type="ORF">ESOMN_v1c01660</name>
</gene>
<accession>A0A2K8P0M3</accession>
<comment type="subcellular location">
    <subcellularLocation>
        <location evidence="1">Membrane</location>
        <topology evidence="1">Multi-pass membrane protein</topology>
    </subcellularLocation>
</comment>
<keyword evidence="7" id="KW-1185">Reference proteome</keyword>
<keyword evidence="2 5" id="KW-0812">Transmembrane</keyword>
<name>A0A2K8P0M3_9MOLU</name>
<dbReference type="PANTHER" id="PTHR33514">
    <property type="entry name" value="PROTEIN ABCI12, CHLOROPLASTIC"/>
    <property type="match status" value="1"/>
</dbReference>
<proteinExistence type="predicted"/>
<dbReference type="PANTHER" id="PTHR33514:SF13">
    <property type="entry name" value="PROTEIN ABCI12, CHLOROPLASTIC"/>
    <property type="match status" value="1"/>
</dbReference>
<evidence type="ECO:0000313" key="6">
    <source>
        <dbReference type="EMBL" id="ATZ18551.1"/>
    </source>
</evidence>
<evidence type="ECO:0000256" key="4">
    <source>
        <dbReference type="ARBA" id="ARBA00023136"/>
    </source>
</evidence>
<feature type="transmembrane region" description="Helical" evidence="5">
    <location>
        <begin position="63"/>
        <end position="84"/>
    </location>
</feature>
<dbReference type="AlphaFoldDB" id="A0A2K8P0M3"/>
<organism evidence="6 7">
    <name type="scientific">Williamsoniiplasma somnilux</name>
    <dbReference type="NCBI Taxonomy" id="215578"/>
    <lineage>
        <taxon>Bacteria</taxon>
        <taxon>Bacillati</taxon>
        <taxon>Mycoplasmatota</taxon>
        <taxon>Mollicutes</taxon>
        <taxon>Entomoplasmatales</taxon>
        <taxon>Williamsoniiplasma</taxon>
    </lineage>
</organism>
<reference evidence="6 7" key="1">
    <citation type="submission" date="2017-11" db="EMBL/GenBank/DDBJ databases">
        <title>Genome sequence of Entomoplasma somnilux PYAN-1 (ATCC 49194).</title>
        <authorList>
            <person name="Lo W.-S."/>
            <person name="Gasparich G.E."/>
            <person name="Kuo C.-H."/>
        </authorList>
    </citation>
    <scope>NUCLEOTIDE SEQUENCE [LARGE SCALE GENOMIC DNA]</scope>
    <source>
        <strain evidence="6 7">PYAN-1</strain>
    </source>
</reference>
<dbReference type="CDD" id="cd16914">
    <property type="entry name" value="EcfT"/>
    <property type="match status" value="1"/>
</dbReference>
<feature type="transmembrane region" description="Helical" evidence="5">
    <location>
        <begin position="303"/>
        <end position="325"/>
    </location>
</feature>
<evidence type="ECO:0000256" key="3">
    <source>
        <dbReference type="ARBA" id="ARBA00022989"/>
    </source>
</evidence>
<dbReference type="RefSeq" id="WP_024863763.1">
    <property type="nucleotide sequence ID" value="NZ_CP024965.1"/>
</dbReference>
<sequence>MRVTFGRYIPTNSIIHKMDPRMKLFMILLLIVSVFFPIGFTGYIILSATILTLFAASKLSWRMLLTLLAPVGIIFFVIFLINIFMMHPSADNINTIVTNASSIPNLQNWNVTFSSSDYIYGFIGPSAWSNVDMNNLDPKVASAFSQMVSLGHFVKWKVFWVSEKALYSAFMMGWRIYLMITLTTILTGSTQPLELTLAIEDLLYPLKMIGIPIYILSMIISIALRMIPTLIDEAGRIMKAQSSRGIDIKNGKSKDKVKGLTSLIIPLLVSAFQKAEDLAYAMDARGYDPHAKRTRYIQFKFRGIDVAIFLAGIAIATFIITYSFVFPVSEAFLHIPYVDQLLS</sequence>
<dbReference type="GO" id="GO:0005886">
    <property type="term" value="C:plasma membrane"/>
    <property type="evidence" value="ECO:0007669"/>
    <property type="project" value="UniProtKB-ARBA"/>
</dbReference>
<evidence type="ECO:0000256" key="5">
    <source>
        <dbReference type="SAM" id="Phobius"/>
    </source>
</evidence>
<keyword evidence="4 5" id="KW-0472">Membrane</keyword>
<evidence type="ECO:0000256" key="2">
    <source>
        <dbReference type="ARBA" id="ARBA00022692"/>
    </source>
</evidence>
<evidence type="ECO:0000313" key="7">
    <source>
        <dbReference type="Proteomes" id="UP000232230"/>
    </source>
</evidence>
<protein>
    <submittedName>
        <fullName evidence="6">Cobalt ABC transporter permease</fullName>
    </submittedName>
</protein>
<dbReference type="Pfam" id="PF02361">
    <property type="entry name" value="CbiQ"/>
    <property type="match status" value="1"/>
</dbReference>
<dbReference type="KEGG" id="esx:ESOMN_v1c01660"/>
<feature type="transmembrane region" description="Helical" evidence="5">
    <location>
        <begin position="165"/>
        <end position="189"/>
    </location>
</feature>
<dbReference type="Proteomes" id="UP000232230">
    <property type="component" value="Chromosome"/>
</dbReference>
<keyword evidence="3 5" id="KW-1133">Transmembrane helix</keyword>
<evidence type="ECO:0000256" key="1">
    <source>
        <dbReference type="ARBA" id="ARBA00004141"/>
    </source>
</evidence>
<feature type="transmembrane region" description="Helical" evidence="5">
    <location>
        <begin position="209"/>
        <end position="231"/>
    </location>
</feature>